<gene>
    <name evidence="1" type="ORF">FC75_GL000434</name>
</gene>
<dbReference type="AlphaFoldDB" id="A0A0R2FAM3"/>
<dbReference type="RefSeq" id="WP_235808684.1">
    <property type="nucleotide sequence ID" value="NZ_AYZJ01000011.1"/>
</dbReference>
<dbReference type="PATRIC" id="fig|1423730.4.peg.453"/>
<name>A0A0R2FAM3_9LACO</name>
<organism evidence="1 2">
    <name type="scientific">Lacticaseibacillus camelliae DSM 22697 = JCM 13995</name>
    <dbReference type="NCBI Taxonomy" id="1423730"/>
    <lineage>
        <taxon>Bacteria</taxon>
        <taxon>Bacillati</taxon>
        <taxon>Bacillota</taxon>
        <taxon>Bacilli</taxon>
        <taxon>Lactobacillales</taxon>
        <taxon>Lactobacillaceae</taxon>
        <taxon>Lacticaseibacillus</taxon>
    </lineage>
</organism>
<evidence type="ECO:0000313" key="1">
    <source>
        <dbReference type="EMBL" id="KRN25410.1"/>
    </source>
</evidence>
<protein>
    <submittedName>
        <fullName evidence="1">Uncharacterized protein</fullName>
    </submittedName>
</protein>
<evidence type="ECO:0000313" key="2">
    <source>
        <dbReference type="Proteomes" id="UP000050865"/>
    </source>
</evidence>
<dbReference type="Proteomes" id="UP000050865">
    <property type="component" value="Unassembled WGS sequence"/>
</dbReference>
<reference evidence="1 2" key="1">
    <citation type="journal article" date="2015" name="Genome Announc.">
        <title>Expanding the biotechnology potential of lactobacilli through comparative genomics of 213 strains and associated genera.</title>
        <authorList>
            <person name="Sun Z."/>
            <person name="Harris H.M."/>
            <person name="McCann A."/>
            <person name="Guo C."/>
            <person name="Argimon S."/>
            <person name="Zhang W."/>
            <person name="Yang X."/>
            <person name="Jeffery I.B."/>
            <person name="Cooney J.C."/>
            <person name="Kagawa T.F."/>
            <person name="Liu W."/>
            <person name="Song Y."/>
            <person name="Salvetti E."/>
            <person name="Wrobel A."/>
            <person name="Rasinkangas P."/>
            <person name="Parkhill J."/>
            <person name="Rea M.C."/>
            <person name="O'Sullivan O."/>
            <person name="Ritari J."/>
            <person name="Douillard F.P."/>
            <person name="Paul Ross R."/>
            <person name="Yang R."/>
            <person name="Briner A.E."/>
            <person name="Felis G.E."/>
            <person name="de Vos W.M."/>
            <person name="Barrangou R."/>
            <person name="Klaenhammer T.R."/>
            <person name="Caufield P.W."/>
            <person name="Cui Y."/>
            <person name="Zhang H."/>
            <person name="O'Toole P.W."/>
        </authorList>
    </citation>
    <scope>NUCLEOTIDE SEQUENCE [LARGE SCALE GENOMIC DNA]</scope>
    <source>
        <strain evidence="1 2">DSM 22697</strain>
    </source>
</reference>
<keyword evidence="2" id="KW-1185">Reference proteome</keyword>
<dbReference type="EMBL" id="AYZJ01000011">
    <property type="protein sequence ID" value="KRN25410.1"/>
    <property type="molecule type" value="Genomic_DNA"/>
</dbReference>
<comment type="caution">
    <text evidence="1">The sequence shown here is derived from an EMBL/GenBank/DDBJ whole genome shotgun (WGS) entry which is preliminary data.</text>
</comment>
<sequence>MLTIEGWVMDGQISYVIDPGGELDLLPTLVIYADSFWNARGEPLSVTSQPIQVEFNHAVAWQKTVWTLGERLRATGRVTAVNITKTKQHRAIQQTRQEIITVDQNALRAFATGLLRRDNQLARVAKWRAEYLRGNISLNTLQNQENRIFAREGRVWLELLARMHDKQLTIRRQALPALLAGSRTTYLLRAPFAVQRTVAAPPQFIYLRHNSAGQTGAHVIMKAKAREPTVMKKQTLDPAKRRELLNSLRRFRRNWLAAGRPVDALPPASPSLKEKQQAWLSYEEARSS</sequence>
<proteinExistence type="predicted"/>
<accession>A0A0R2FAM3</accession>